<dbReference type="STRING" id="1797259.A2989_04805"/>
<dbReference type="AlphaFoldDB" id="A0A1F4ZFC4"/>
<accession>A0A1F4ZFC4</accession>
<comment type="caution">
    <text evidence="1">The sequence shown here is derived from an EMBL/GenBank/DDBJ whole genome shotgun (WGS) entry which is preliminary data.</text>
</comment>
<sequence length="100" mass="11309">METDAQFDERMRREEMLGSFDADVLSGVSYSVKLARLKELKDKSGDYYELDPGVTEGVSEANIDRRLVNANILVAEKARRELVRILASQPKLMHNHSGRA</sequence>
<dbReference type="EMBL" id="MEXN01000001">
    <property type="protein sequence ID" value="OGD04327.1"/>
    <property type="molecule type" value="Genomic_DNA"/>
</dbReference>
<protein>
    <submittedName>
        <fullName evidence="1">Uncharacterized protein</fullName>
    </submittedName>
</protein>
<name>A0A1F4ZFC4_9BACT</name>
<organism evidence="1 2">
    <name type="scientific">Candidatus Amesbacteria bacterium RIFCSPLOWO2_01_FULL_48_25</name>
    <dbReference type="NCBI Taxonomy" id="1797259"/>
    <lineage>
        <taxon>Bacteria</taxon>
        <taxon>Candidatus Amesiibacteriota</taxon>
    </lineage>
</organism>
<evidence type="ECO:0000313" key="2">
    <source>
        <dbReference type="Proteomes" id="UP000177080"/>
    </source>
</evidence>
<gene>
    <name evidence="1" type="ORF">A2989_04805</name>
</gene>
<reference evidence="1 2" key="1">
    <citation type="journal article" date="2016" name="Nat. Commun.">
        <title>Thousands of microbial genomes shed light on interconnected biogeochemical processes in an aquifer system.</title>
        <authorList>
            <person name="Anantharaman K."/>
            <person name="Brown C.T."/>
            <person name="Hug L.A."/>
            <person name="Sharon I."/>
            <person name="Castelle C.J."/>
            <person name="Probst A.J."/>
            <person name="Thomas B.C."/>
            <person name="Singh A."/>
            <person name="Wilkins M.J."/>
            <person name="Karaoz U."/>
            <person name="Brodie E.L."/>
            <person name="Williams K.H."/>
            <person name="Hubbard S.S."/>
            <person name="Banfield J.F."/>
        </authorList>
    </citation>
    <scope>NUCLEOTIDE SEQUENCE [LARGE SCALE GENOMIC DNA]</scope>
</reference>
<proteinExistence type="predicted"/>
<evidence type="ECO:0000313" key="1">
    <source>
        <dbReference type="EMBL" id="OGD04327.1"/>
    </source>
</evidence>
<dbReference type="Proteomes" id="UP000177080">
    <property type="component" value="Unassembled WGS sequence"/>
</dbReference>